<organism evidence="1 2">
    <name type="scientific">Pluteus cervinus</name>
    <dbReference type="NCBI Taxonomy" id="181527"/>
    <lineage>
        <taxon>Eukaryota</taxon>
        <taxon>Fungi</taxon>
        <taxon>Dikarya</taxon>
        <taxon>Basidiomycota</taxon>
        <taxon>Agaricomycotina</taxon>
        <taxon>Agaricomycetes</taxon>
        <taxon>Agaricomycetidae</taxon>
        <taxon>Agaricales</taxon>
        <taxon>Pluteineae</taxon>
        <taxon>Pluteaceae</taxon>
        <taxon>Pluteus</taxon>
    </lineage>
</organism>
<sequence>MDEDLPRFPISHEIVMKNHTKVISALTLDPSGARVLSGSHDYDCKLWDFGGMDHRCLPFKSWEPAGTCHILDVKFSNDGQRFLVIPGHTQARLYDREGEELAAFVKGDPYIRDMKNTSGHVSELTSCCWHPRDANTFLTSCSDSTIRIWDTENKRKQKTVIVVKSKERGARTKVQACGYSPDGNLIGGACLDGALHLWQASSNFVRPNMSIEGAHTKGVGVGSLSFSVDGRTLLTRGIDDTVKLWDVRAFKKPLATKNDLTTLYPQTNAMFSPDEKHIITGSGSATKGGHGRMVFLDRNALSEVHSLETEATPVKVFWHSKINQIVTGLSNGQINVFYSPLTSLNGAKLLLNKGPPRKVTVEDMSDALAAPTILTPHALPMFRDMDPGAGTKRKREKDRQDPRKSRRPELPVTGPGKGGRVGASATQHVVQNLVRDTTRDEDSRRDRHDSIMSNALATRDPVQDGDHAPGLIINGDQDGHPHSTDANGTSPSLRATSPAADSPATPVSTAAVPDVKIDLDYPEQESDARHEPMPIKSIDPIDKPDNTSIVAQISSPLDPASIPIHPPHGTPPPPLGELLEDVKMSELPNHKHTNGINGTSVEDITMTDAGDVNTPATTPGVPPQSSVGSIESNAASPVNNASSDFPGAEEDDESKPPPAKRARMQVDVDQPSQTDSATPPPASSNIASNSNTPVPTPDTPITPAGPSTLSLAQWRFCGSTVRTLKRMKDAGPFLRPVDPIALQIPHYLSIVKTPMDFSTIERKLSSCNPTKPDSNPTNPRYYNAEEFITDVRLIFQNCLTFNGPEHAVTMMGKRVEEVFDKQIKQMPPAIEVKPPVPKKEKVATPPPPPAPTPVAVKKEKVAPARRGSTSVPVIRRSDTENVGRPKREIHPPPPKDLPYADAPKKRKAKGAKDDGTAEQMKFCGKILQDLHRKQHYAIAHPFYEPVDHVKLELPTYPKIVKKPMDLSTIRKKLDNHEYPTAQKFHDDFKLMIRNCFAFNPLGTPVNQAGVELQRVFDEKWKNLPPLREPSDDDDDEEEDDTEEDRQRAIAEMESQIETMRGSIAALKGQKPVKEKKKKDKREKVPVASTSKAAAKPAKTSSKKKGGKKPIADDDVLTFEQKKDLSESIGKLEGTKLEKVIQIIHEGVPEIRDSQDEIELEIDQLPAAVLTKLYNFVIRPMRAPATKRNRPSKGTGTGGLKRKSMDEDVEAEKIRQLEERMALFNQNGAAPPARHANDSDHSSDSSSGSDSSGSDSE</sequence>
<evidence type="ECO:0000313" key="2">
    <source>
        <dbReference type="Proteomes" id="UP000308600"/>
    </source>
</evidence>
<accession>A0ACD3BGC0</accession>
<gene>
    <name evidence="1" type="ORF">BDN72DRAFT_953375</name>
</gene>
<dbReference type="Proteomes" id="UP000308600">
    <property type="component" value="Unassembled WGS sequence"/>
</dbReference>
<protein>
    <submittedName>
        <fullName evidence="1">Uncharacterized protein</fullName>
    </submittedName>
</protein>
<evidence type="ECO:0000313" key="1">
    <source>
        <dbReference type="EMBL" id="TFK76866.1"/>
    </source>
</evidence>
<name>A0ACD3BGC0_9AGAR</name>
<proteinExistence type="predicted"/>
<reference evidence="1 2" key="1">
    <citation type="journal article" date="2019" name="Nat. Ecol. Evol.">
        <title>Megaphylogeny resolves global patterns of mushroom evolution.</title>
        <authorList>
            <person name="Varga T."/>
            <person name="Krizsan K."/>
            <person name="Foldi C."/>
            <person name="Dima B."/>
            <person name="Sanchez-Garcia M."/>
            <person name="Sanchez-Ramirez S."/>
            <person name="Szollosi G.J."/>
            <person name="Szarkandi J.G."/>
            <person name="Papp V."/>
            <person name="Albert L."/>
            <person name="Andreopoulos W."/>
            <person name="Angelini C."/>
            <person name="Antonin V."/>
            <person name="Barry K.W."/>
            <person name="Bougher N.L."/>
            <person name="Buchanan P."/>
            <person name="Buyck B."/>
            <person name="Bense V."/>
            <person name="Catcheside P."/>
            <person name="Chovatia M."/>
            <person name="Cooper J."/>
            <person name="Damon W."/>
            <person name="Desjardin D."/>
            <person name="Finy P."/>
            <person name="Geml J."/>
            <person name="Haridas S."/>
            <person name="Hughes K."/>
            <person name="Justo A."/>
            <person name="Karasinski D."/>
            <person name="Kautmanova I."/>
            <person name="Kiss B."/>
            <person name="Kocsube S."/>
            <person name="Kotiranta H."/>
            <person name="LaButti K.M."/>
            <person name="Lechner B.E."/>
            <person name="Liimatainen K."/>
            <person name="Lipzen A."/>
            <person name="Lukacs Z."/>
            <person name="Mihaltcheva S."/>
            <person name="Morgado L.N."/>
            <person name="Niskanen T."/>
            <person name="Noordeloos M.E."/>
            <person name="Ohm R.A."/>
            <person name="Ortiz-Santana B."/>
            <person name="Ovrebo C."/>
            <person name="Racz N."/>
            <person name="Riley R."/>
            <person name="Savchenko A."/>
            <person name="Shiryaev A."/>
            <person name="Soop K."/>
            <person name="Spirin V."/>
            <person name="Szebenyi C."/>
            <person name="Tomsovsky M."/>
            <person name="Tulloss R.E."/>
            <person name="Uehling J."/>
            <person name="Grigoriev I.V."/>
            <person name="Vagvolgyi C."/>
            <person name="Papp T."/>
            <person name="Martin F.M."/>
            <person name="Miettinen O."/>
            <person name="Hibbett D.S."/>
            <person name="Nagy L.G."/>
        </authorList>
    </citation>
    <scope>NUCLEOTIDE SEQUENCE [LARGE SCALE GENOMIC DNA]</scope>
    <source>
        <strain evidence="1 2">NL-1719</strain>
    </source>
</reference>
<keyword evidence="2" id="KW-1185">Reference proteome</keyword>
<dbReference type="EMBL" id="ML208259">
    <property type="protein sequence ID" value="TFK76866.1"/>
    <property type="molecule type" value="Genomic_DNA"/>
</dbReference>